<evidence type="ECO:0000256" key="7">
    <source>
        <dbReference type="ARBA" id="ARBA00022490"/>
    </source>
</evidence>
<comment type="pathway">
    <text evidence="4 11">Purine metabolism; AMP biosynthesis via salvage pathway; AMP from adenine: step 1/1.</text>
</comment>
<dbReference type="UniPathway" id="UPA00588">
    <property type="reaction ID" value="UER00646"/>
</dbReference>
<keyword evidence="14" id="KW-1185">Reference proteome</keyword>
<dbReference type="AlphaFoldDB" id="A0A068NWM4"/>
<dbReference type="InterPro" id="IPR050054">
    <property type="entry name" value="UPRTase/APRTase"/>
</dbReference>
<comment type="similarity">
    <text evidence="5 11">Belongs to the purine/pyrimidine phosphoribosyltransferase family.</text>
</comment>
<evidence type="ECO:0000256" key="10">
    <source>
        <dbReference type="ARBA" id="ARBA00022726"/>
    </source>
</evidence>
<dbReference type="PANTHER" id="PTHR32315">
    <property type="entry name" value="ADENINE PHOSPHORIBOSYLTRANSFERASE"/>
    <property type="match status" value="1"/>
</dbReference>
<evidence type="ECO:0000256" key="5">
    <source>
        <dbReference type="ARBA" id="ARBA00008391"/>
    </source>
</evidence>
<proteinExistence type="inferred from homology"/>
<dbReference type="EC" id="2.4.2.7" evidence="6 11"/>
<dbReference type="SUPFAM" id="SSF53271">
    <property type="entry name" value="PRTase-like"/>
    <property type="match status" value="1"/>
</dbReference>
<feature type="domain" description="Phosphoribosyltransferase" evidence="12">
    <location>
        <begin position="30"/>
        <end position="151"/>
    </location>
</feature>
<dbReference type="PANTHER" id="PTHR32315:SF3">
    <property type="entry name" value="ADENINE PHOSPHORIBOSYLTRANSFERASE"/>
    <property type="match status" value="1"/>
</dbReference>
<name>A0A068NWM4_FIMGI</name>
<dbReference type="HAMAP" id="MF_00004">
    <property type="entry name" value="Aden_phosphoribosyltr"/>
    <property type="match status" value="1"/>
</dbReference>
<dbReference type="EMBL" id="CP007139">
    <property type="protein sequence ID" value="AIE87923.1"/>
    <property type="molecule type" value="Genomic_DNA"/>
</dbReference>
<dbReference type="GO" id="GO:0002055">
    <property type="term" value="F:adenine binding"/>
    <property type="evidence" value="ECO:0007669"/>
    <property type="project" value="TreeGrafter"/>
</dbReference>
<evidence type="ECO:0000256" key="6">
    <source>
        <dbReference type="ARBA" id="ARBA00011893"/>
    </source>
</evidence>
<dbReference type="NCBIfam" id="NF002636">
    <property type="entry name" value="PRK02304.1-5"/>
    <property type="match status" value="1"/>
</dbReference>
<keyword evidence="7 11" id="KW-0963">Cytoplasm</keyword>
<dbReference type="GO" id="GO:0005737">
    <property type="term" value="C:cytoplasm"/>
    <property type="evidence" value="ECO:0007669"/>
    <property type="project" value="UniProtKB-SubCell"/>
</dbReference>
<comment type="subcellular location">
    <subcellularLocation>
        <location evidence="3 11">Cytoplasm</location>
    </subcellularLocation>
</comment>
<dbReference type="Gene3D" id="3.40.50.2020">
    <property type="match status" value="1"/>
</dbReference>
<gene>
    <name evidence="11" type="primary">apt</name>
    <name evidence="13" type="ORF">OP10G_4555</name>
</gene>
<dbReference type="GO" id="GO:0044209">
    <property type="term" value="P:AMP salvage"/>
    <property type="evidence" value="ECO:0007669"/>
    <property type="project" value="UniProtKB-UniRule"/>
</dbReference>
<evidence type="ECO:0000313" key="14">
    <source>
        <dbReference type="Proteomes" id="UP000027982"/>
    </source>
</evidence>
<dbReference type="NCBIfam" id="NF002634">
    <property type="entry name" value="PRK02304.1-3"/>
    <property type="match status" value="1"/>
</dbReference>
<evidence type="ECO:0000256" key="3">
    <source>
        <dbReference type="ARBA" id="ARBA00004496"/>
    </source>
</evidence>
<dbReference type="Proteomes" id="UP000027982">
    <property type="component" value="Chromosome"/>
</dbReference>
<dbReference type="CDD" id="cd06223">
    <property type="entry name" value="PRTases_typeI"/>
    <property type="match status" value="1"/>
</dbReference>
<organism evidence="13 14">
    <name type="scientific">Fimbriimonas ginsengisoli Gsoil 348</name>
    <dbReference type="NCBI Taxonomy" id="661478"/>
    <lineage>
        <taxon>Bacteria</taxon>
        <taxon>Bacillati</taxon>
        <taxon>Armatimonadota</taxon>
        <taxon>Fimbriimonadia</taxon>
        <taxon>Fimbriimonadales</taxon>
        <taxon>Fimbriimonadaceae</taxon>
        <taxon>Fimbriimonas</taxon>
    </lineage>
</organism>
<dbReference type="InterPro" id="IPR000836">
    <property type="entry name" value="PRTase_dom"/>
</dbReference>
<dbReference type="GO" id="GO:0016208">
    <property type="term" value="F:AMP binding"/>
    <property type="evidence" value="ECO:0007669"/>
    <property type="project" value="TreeGrafter"/>
</dbReference>
<evidence type="ECO:0000256" key="1">
    <source>
        <dbReference type="ARBA" id="ARBA00000868"/>
    </source>
</evidence>
<keyword evidence="8 11" id="KW-0328">Glycosyltransferase</keyword>
<keyword evidence="9 11" id="KW-0808">Transferase</keyword>
<comment type="subunit">
    <text evidence="11">Homodimer.</text>
</comment>
<evidence type="ECO:0000256" key="8">
    <source>
        <dbReference type="ARBA" id="ARBA00022676"/>
    </source>
</evidence>
<dbReference type="GO" id="GO:0003999">
    <property type="term" value="F:adenine phosphoribosyltransferase activity"/>
    <property type="evidence" value="ECO:0007669"/>
    <property type="project" value="UniProtKB-UniRule"/>
</dbReference>
<evidence type="ECO:0000256" key="9">
    <source>
        <dbReference type="ARBA" id="ARBA00022679"/>
    </source>
</evidence>
<dbReference type="eggNOG" id="COG0503">
    <property type="taxonomic scope" value="Bacteria"/>
</dbReference>
<dbReference type="NCBIfam" id="TIGR01090">
    <property type="entry name" value="apt"/>
    <property type="match status" value="1"/>
</dbReference>
<dbReference type="STRING" id="661478.OP10G_4555"/>
<dbReference type="Pfam" id="PF00156">
    <property type="entry name" value="Pribosyltran"/>
    <property type="match status" value="1"/>
</dbReference>
<comment type="function">
    <text evidence="2 11">Catalyzes a salvage reaction resulting in the formation of AMP, that is energically less costly than de novo synthesis.</text>
</comment>
<dbReference type="InterPro" id="IPR029057">
    <property type="entry name" value="PRTase-like"/>
</dbReference>
<dbReference type="InterPro" id="IPR005764">
    <property type="entry name" value="Ade_phspho_trans"/>
</dbReference>
<dbReference type="KEGG" id="fgi:OP10G_4555"/>
<comment type="catalytic activity">
    <reaction evidence="1 11">
        <text>AMP + diphosphate = 5-phospho-alpha-D-ribose 1-diphosphate + adenine</text>
        <dbReference type="Rhea" id="RHEA:16609"/>
        <dbReference type="ChEBI" id="CHEBI:16708"/>
        <dbReference type="ChEBI" id="CHEBI:33019"/>
        <dbReference type="ChEBI" id="CHEBI:58017"/>
        <dbReference type="ChEBI" id="CHEBI:456215"/>
        <dbReference type="EC" id="2.4.2.7"/>
    </reaction>
</comment>
<evidence type="ECO:0000313" key="13">
    <source>
        <dbReference type="EMBL" id="AIE87923.1"/>
    </source>
</evidence>
<evidence type="ECO:0000256" key="2">
    <source>
        <dbReference type="ARBA" id="ARBA00003968"/>
    </source>
</evidence>
<dbReference type="RefSeq" id="WP_025228202.1">
    <property type="nucleotide sequence ID" value="NZ_CP007139.1"/>
</dbReference>
<reference evidence="13 14" key="1">
    <citation type="journal article" date="2014" name="PLoS ONE">
        <title>The first complete genome sequence of the class fimbriimonadia in the phylum armatimonadetes.</title>
        <authorList>
            <person name="Hu Z.Y."/>
            <person name="Wang Y.Z."/>
            <person name="Im W.T."/>
            <person name="Wang S.Y."/>
            <person name="Zhao G.P."/>
            <person name="Zheng H.J."/>
            <person name="Quan Z.X."/>
        </authorList>
    </citation>
    <scope>NUCLEOTIDE SEQUENCE [LARGE SCALE GENOMIC DNA]</scope>
    <source>
        <strain evidence="13">Gsoil 348</strain>
    </source>
</reference>
<dbReference type="FunFam" id="3.40.50.2020:FF:000021">
    <property type="entry name" value="Adenine phosphoribosyltransferase"/>
    <property type="match status" value="1"/>
</dbReference>
<keyword evidence="10 11" id="KW-0660">Purine salvage</keyword>
<protein>
    <recommendedName>
        <fullName evidence="6 11">Adenine phosphoribosyltransferase</fullName>
        <shortName evidence="11">APRT</shortName>
        <ecNumber evidence="6 11">2.4.2.7</ecNumber>
    </recommendedName>
</protein>
<accession>A0A068NWM4</accession>
<dbReference type="GO" id="GO:0006168">
    <property type="term" value="P:adenine salvage"/>
    <property type="evidence" value="ECO:0007669"/>
    <property type="project" value="InterPro"/>
</dbReference>
<sequence length="173" mass="18830">MSDLLARDLIRDVPDFPKPGILFKDITPVLEEPEAFRQVCRLLAEDARARGADVIVGIESRGFLFGVPIALDLNLPFAMARKLGKLPYDRISEEYALEYGTNTVEMHVDALQPGQKAYIVDDLLATGGTAAAASRLVKRLGGVVVGFGCLIELSFLNGRATLPDVPIKALMEF</sequence>
<dbReference type="HOGENOM" id="CLU_063339_3_3_0"/>
<dbReference type="GO" id="GO:0006166">
    <property type="term" value="P:purine ribonucleoside salvage"/>
    <property type="evidence" value="ECO:0007669"/>
    <property type="project" value="UniProtKB-UniRule"/>
</dbReference>
<evidence type="ECO:0000259" key="12">
    <source>
        <dbReference type="Pfam" id="PF00156"/>
    </source>
</evidence>
<evidence type="ECO:0000256" key="4">
    <source>
        <dbReference type="ARBA" id="ARBA00004659"/>
    </source>
</evidence>
<evidence type="ECO:0000256" key="11">
    <source>
        <dbReference type="HAMAP-Rule" id="MF_00004"/>
    </source>
</evidence>